<dbReference type="GO" id="GO:0008081">
    <property type="term" value="F:phosphoric diester hydrolase activity"/>
    <property type="evidence" value="ECO:0007669"/>
    <property type="project" value="InterPro"/>
</dbReference>
<sequence>MAIKKKGDIMKFKSYLMNLSLLSAVVLVMSGCTDDEFKQNNNIPKGNGIVFGANASYNGGPQTRTEYGDYVTGADGKKSQEIKWLSTDKVDIYSPSSPSLKKVEYGITNVDENQENQAYLLALGDGLQWDRTSSTQSFYAIYPSKESMSNEAVKNVVSFENGVLKGYIPVNQQHTITKDDKGAWIAKPNMNYLYMAAVQKDYTIPAADANDGVSLHFVPLTTTLELTIEGPTEAPIASINVFANNGENIAGYFSCDLTKANTTSESNSNLNCDYGQSATVRDMISISGYYDDGGTQKPLELAAGESITFNVFLLPHADLTNISVRVAGFNTASKTMSLAGVTLHPHQKTCVKLKAPQIAKDGVNNWITGMEDKVLISQLSIPGTANSFSSNYSGTDAEYYKAQTAPFEQQWNAGIRCFELRCPNNDSGTSLDGVQLQCNREDLGITFGQAVDMIWNKVQNSGEFAMIMPAFESNAGRNVVDFANNLNRFFTDHSNYKYVTYGRDLTVGDARGSLMFLARITSEEDGGLTLPYPGQGVFIDQWGSLKDNWARRGYPVANWAQNSSLSNSMEYYMITDNRSAGFVPANMPTKGAVDYMHNTKRADGTNGTAYIQDWARVVKESKNFSLYTSYKYGGWEWGTGTYYNEDYTQYVYWQESLTEKQNDIWSTFELAIEDNNNQQGSTFYINCLDGYYVDDAVELSKKPYIEGRSDSYTNSNGGSSPFGYGNGGVAGNIESFAADINNWFYSEILNYGAENIYGPMNIVILDRVYESGGGSYLPSVIINNNYRFPLITSDDVQGQTVSDASYASGGNVIE</sequence>
<dbReference type="Proteomes" id="UP000283855">
    <property type="component" value="Unassembled WGS sequence"/>
</dbReference>
<dbReference type="EMBL" id="QSFT01000029">
    <property type="protein sequence ID" value="RHA73889.1"/>
    <property type="molecule type" value="Genomic_DNA"/>
</dbReference>
<evidence type="ECO:0008006" key="3">
    <source>
        <dbReference type="Google" id="ProtNLM"/>
    </source>
</evidence>
<comment type="caution">
    <text evidence="1">The sequence shown here is derived from an EMBL/GenBank/DDBJ whole genome shotgun (WGS) entry which is preliminary data.</text>
</comment>
<gene>
    <name evidence="1" type="ORF">DW921_11740</name>
</gene>
<dbReference type="SUPFAM" id="SSF51695">
    <property type="entry name" value="PLC-like phosphodiesterases"/>
    <property type="match status" value="1"/>
</dbReference>
<reference evidence="1 2" key="1">
    <citation type="submission" date="2018-08" db="EMBL/GenBank/DDBJ databases">
        <title>A genome reference for cultivated species of the human gut microbiota.</title>
        <authorList>
            <person name="Zou Y."/>
            <person name="Xue W."/>
            <person name="Luo G."/>
        </authorList>
    </citation>
    <scope>NUCLEOTIDE SEQUENCE [LARGE SCALE GENOMIC DNA]</scope>
    <source>
        <strain evidence="1 2">AM42-38</strain>
    </source>
</reference>
<accession>A0A413SX54</accession>
<evidence type="ECO:0000313" key="2">
    <source>
        <dbReference type="Proteomes" id="UP000283855"/>
    </source>
</evidence>
<name>A0A413SX54_9BACT</name>
<dbReference type="AlphaFoldDB" id="A0A413SX54"/>
<organism evidence="1 2">
    <name type="scientific">Phocaeicola coprophilus</name>
    <dbReference type="NCBI Taxonomy" id="387090"/>
    <lineage>
        <taxon>Bacteria</taxon>
        <taxon>Pseudomonadati</taxon>
        <taxon>Bacteroidota</taxon>
        <taxon>Bacteroidia</taxon>
        <taxon>Bacteroidales</taxon>
        <taxon>Bacteroidaceae</taxon>
        <taxon>Phocaeicola</taxon>
    </lineage>
</organism>
<dbReference type="GO" id="GO:0006629">
    <property type="term" value="P:lipid metabolic process"/>
    <property type="evidence" value="ECO:0007669"/>
    <property type="project" value="InterPro"/>
</dbReference>
<dbReference type="RefSeq" id="WP_118400769.1">
    <property type="nucleotide sequence ID" value="NZ_CABJGD010000029.1"/>
</dbReference>
<dbReference type="PROSITE" id="PS50007">
    <property type="entry name" value="PIPLC_X_DOMAIN"/>
    <property type="match status" value="1"/>
</dbReference>
<dbReference type="PROSITE" id="PS51257">
    <property type="entry name" value="PROKAR_LIPOPROTEIN"/>
    <property type="match status" value="1"/>
</dbReference>
<evidence type="ECO:0000313" key="1">
    <source>
        <dbReference type="EMBL" id="RHA73889.1"/>
    </source>
</evidence>
<dbReference type="Gene3D" id="3.20.20.190">
    <property type="entry name" value="Phosphatidylinositol (PI) phosphodiesterase"/>
    <property type="match status" value="1"/>
</dbReference>
<protein>
    <recommendedName>
        <fullName evidence="3">Fimbrillin family protein</fullName>
    </recommendedName>
</protein>
<proteinExistence type="predicted"/>
<dbReference type="InterPro" id="IPR017946">
    <property type="entry name" value="PLC-like_Pdiesterase_TIM-brl"/>
</dbReference>